<dbReference type="PROSITE" id="PS00622">
    <property type="entry name" value="HTH_LUXR_1"/>
    <property type="match status" value="1"/>
</dbReference>
<dbReference type="PROSITE" id="PS50110">
    <property type="entry name" value="RESPONSE_REGULATORY"/>
    <property type="match status" value="1"/>
</dbReference>
<dbReference type="PANTHER" id="PTHR43214">
    <property type="entry name" value="TWO-COMPONENT RESPONSE REGULATOR"/>
    <property type="match status" value="1"/>
</dbReference>
<dbReference type="SUPFAM" id="SSF52172">
    <property type="entry name" value="CheY-like"/>
    <property type="match status" value="1"/>
</dbReference>
<dbReference type="Gene3D" id="3.40.50.2300">
    <property type="match status" value="1"/>
</dbReference>
<reference evidence="8 9" key="1">
    <citation type="journal article" date="2019" name="Int. J. Syst. Evol. Microbiol.">
        <title>The Global Catalogue of Microorganisms (GCM) 10K type strain sequencing project: providing services to taxonomists for standard genome sequencing and annotation.</title>
        <authorList>
            <consortium name="The Broad Institute Genomics Platform"/>
            <consortium name="The Broad Institute Genome Sequencing Center for Infectious Disease"/>
            <person name="Wu L."/>
            <person name="Ma J."/>
        </authorList>
    </citation>
    <scope>NUCLEOTIDE SEQUENCE [LARGE SCALE GENOMIC DNA]</scope>
    <source>
        <strain evidence="8 9">JCM 15672</strain>
    </source>
</reference>
<dbReference type="InterPro" id="IPR001789">
    <property type="entry name" value="Sig_transdc_resp-reg_receiver"/>
</dbReference>
<evidence type="ECO:0000313" key="9">
    <source>
        <dbReference type="Proteomes" id="UP001501196"/>
    </source>
</evidence>
<dbReference type="EMBL" id="BAAAPW010000002">
    <property type="protein sequence ID" value="GAA2033451.1"/>
    <property type="molecule type" value="Genomic_DNA"/>
</dbReference>
<evidence type="ECO:0000259" key="7">
    <source>
        <dbReference type="PROSITE" id="PS50110"/>
    </source>
</evidence>
<dbReference type="CDD" id="cd06170">
    <property type="entry name" value="LuxR_C_like"/>
    <property type="match status" value="1"/>
</dbReference>
<feature type="domain" description="Response regulatory" evidence="7">
    <location>
        <begin position="11"/>
        <end position="131"/>
    </location>
</feature>
<dbReference type="InterPro" id="IPR016032">
    <property type="entry name" value="Sig_transdc_resp-reg_C-effctor"/>
</dbReference>
<keyword evidence="3" id="KW-0238">DNA-binding</keyword>
<evidence type="ECO:0000256" key="2">
    <source>
        <dbReference type="ARBA" id="ARBA00023015"/>
    </source>
</evidence>
<dbReference type="Proteomes" id="UP001501196">
    <property type="component" value="Unassembled WGS sequence"/>
</dbReference>
<dbReference type="RefSeq" id="WP_344371735.1">
    <property type="nucleotide sequence ID" value="NZ_BAAAPW010000002.1"/>
</dbReference>
<keyword evidence="1 5" id="KW-0597">Phosphoprotein</keyword>
<dbReference type="InterPro" id="IPR039420">
    <property type="entry name" value="WalR-like"/>
</dbReference>
<gene>
    <name evidence="8" type="ORF">GCM10009819_16910</name>
</gene>
<protein>
    <submittedName>
        <fullName evidence="8">Response regulator</fullName>
    </submittedName>
</protein>
<keyword evidence="4" id="KW-0804">Transcription</keyword>
<dbReference type="PANTHER" id="PTHR43214:SF24">
    <property type="entry name" value="TRANSCRIPTIONAL REGULATORY PROTEIN NARL-RELATED"/>
    <property type="match status" value="1"/>
</dbReference>
<feature type="domain" description="HTH luxR-type" evidence="6">
    <location>
        <begin position="152"/>
        <end position="217"/>
    </location>
</feature>
<evidence type="ECO:0000313" key="8">
    <source>
        <dbReference type="EMBL" id="GAA2033451.1"/>
    </source>
</evidence>
<evidence type="ECO:0000256" key="5">
    <source>
        <dbReference type="PROSITE-ProRule" id="PRU00169"/>
    </source>
</evidence>
<comment type="caution">
    <text evidence="8">The sequence shown here is derived from an EMBL/GenBank/DDBJ whole genome shotgun (WGS) entry which is preliminary data.</text>
</comment>
<dbReference type="InterPro" id="IPR000792">
    <property type="entry name" value="Tscrpt_reg_LuxR_C"/>
</dbReference>
<dbReference type="InterPro" id="IPR011006">
    <property type="entry name" value="CheY-like_superfamily"/>
</dbReference>
<organism evidence="8 9">
    <name type="scientific">Agromyces tropicus</name>
    <dbReference type="NCBI Taxonomy" id="555371"/>
    <lineage>
        <taxon>Bacteria</taxon>
        <taxon>Bacillati</taxon>
        <taxon>Actinomycetota</taxon>
        <taxon>Actinomycetes</taxon>
        <taxon>Micrococcales</taxon>
        <taxon>Microbacteriaceae</taxon>
        <taxon>Agromyces</taxon>
    </lineage>
</organism>
<dbReference type="Pfam" id="PF00196">
    <property type="entry name" value="GerE"/>
    <property type="match status" value="1"/>
</dbReference>
<evidence type="ECO:0000256" key="1">
    <source>
        <dbReference type="ARBA" id="ARBA00022553"/>
    </source>
</evidence>
<dbReference type="SMART" id="SM00421">
    <property type="entry name" value="HTH_LUXR"/>
    <property type="match status" value="1"/>
</dbReference>
<proteinExistence type="predicted"/>
<dbReference type="SMART" id="SM00448">
    <property type="entry name" value="REC"/>
    <property type="match status" value="1"/>
</dbReference>
<dbReference type="InterPro" id="IPR058245">
    <property type="entry name" value="NreC/VraR/RcsB-like_REC"/>
</dbReference>
<dbReference type="CDD" id="cd17535">
    <property type="entry name" value="REC_NarL-like"/>
    <property type="match status" value="1"/>
</dbReference>
<feature type="modified residue" description="4-aspartylphosphate" evidence="5">
    <location>
        <position position="61"/>
    </location>
</feature>
<dbReference type="Pfam" id="PF00072">
    <property type="entry name" value="Response_reg"/>
    <property type="match status" value="1"/>
</dbReference>
<keyword evidence="2" id="KW-0805">Transcription regulation</keyword>
<keyword evidence="9" id="KW-1185">Reference proteome</keyword>
<dbReference type="PROSITE" id="PS50043">
    <property type="entry name" value="HTH_LUXR_2"/>
    <property type="match status" value="1"/>
</dbReference>
<sequence>MTQEHGPHDLRIVLADDAPLIRRGIALLLEGSGAEVAGEADDAEGLLRLVERRRPDIAVVDIRMPPTFTDEGVVAARNIRERHPATSVVLLSQHMDVATAAAVLAEPSGGVAYLLKERVSDIGVLIDAMHRVRRGEVVLDPTLVAALMRPSDDSPIERLTPREREVLASMAEGRSNAGIARELFISERTVESISASVFQKLGLEPSSDQNRRVRAVLAYLDR</sequence>
<dbReference type="SUPFAM" id="SSF46894">
    <property type="entry name" value="C-terminal effector domain of the bipartite response regulators"/>
    <property type="match status" value="1"/>
</dbReference>
<evidence type="ECO:0000259" key="6">
    <source>
        <dbReference type="PROSITE" id="PS50043"/>
    </source>
</evidence>
<name>A0ABN2UBZ7_9MICO</name>
<accession>A0ABN2UBZ7</accession>
<evidence type="ECO:0000256" key="3">
    <source>
        <dbReference type="ARBA" id="ARBA00023125"/>
    </source>
</evidence>
<dbReference type="PRINTS" id="PR00038">
    <property type="entry name" value="HTHLUXR"/>
</dbReference>
<evidence type="ECO:0000256" key="4">
    <source>
        <dbReference type="ARBA" id="ARBA00023163"/>
    </source>
</evidence>